<dbReference type="PANTHER" id="PTHR13015">
    <property type="entry name" value="PROTEIN AD-016-RELATED"/>
    <property type="match status" value="1"/>
</dbReference>
<evidence type="ECO:0000256" key="1">
    <source>
        <dbReference type="ARBA" id="ARBA00006290"/>
    </source>
</evidence>
<dbReference type="GO" id="GO:0006887">
    <property type="term" value="P:exocytosis"/>
    <property type="evidence" value="ECO:0007669"/>
    <property type="project" value="TreeGrafter"/>
</dbReference>
<dbReference type="OMA" id="GCETKFV"/>
<accession>A0A2T7P5Y4</accession>
<gene>
    <name evidence="3" type="ORF">C0Q70_11422</name>
</gene>
<dbReference type="Proteomes" id="UP000245119">
    <property type="component" value="Linkage Group LG6"/>
</dbReference>
<feature type="region of interest" description="Disordered" evidence="2">
    <location>
        <begin position="165"/>
        <end position="209"/>
    </location>
</feature>
<proteinExistence type="inferred from homology"/>
<dbReference type="GO" id="GO:0071203">
    <property type="term" value="C:WASH complex"/>
    <property type="evidence" value="ECO:0007669"/>
    <property type="project" value="InterPro"/>
</dbReference>
<dbReference type="OrthoDB" id="268027at2759"/>
<dbReference type="InterPro" id="IPR019309">
    <property type="entry name" value="WASHC3"/>
</dbReference>
<dbReference type="Pfam" id="PF10152">
    <property type="entry name" value="CCDC53"/>
    <property type="match status" value="1"/>
</dbReference>
<sequence length="209" mass="22201">MDVHGLPLVGPGIDYTKVEAINQKRTIAFINHFIVHTSRFLNRFSYVCEEKLEALNTRIQQLEISLSLLEAKLSSIPGLENVTIATSSAATGSSSVSAGTESSITTATSAVTPGSTPGPPAVVPEPEKVVVEAKPEKTVSQDPRYMKYFKMLQVGVPEPAVRGKMAADGLNPDLLNTPDAPAPLDNIQKEAEGDSSDDSLSDSDASFSD</sequence>
<evidence type="ECO:0008006" key="5">
    <source>
        <dbReference type="Google" id="ProtNLM"/>
    </source>
</evidence>
<dbReference type="EMBL" id="PZQS01000006">
    <property type="protein sequence ID" value="PVD28827.1"/>
    <property type="molecule type" value="Genomic_DNA"/>
</dbReference>
<evidence type="ECO:0000313" key="4">
    <source>
        <dbReference type="Proteomes" id="UP000245119"/>
    </source>
</evidence>
<evidence type="ECO:0000256" key="2">
    <source>
        <dbReference type="SAM" id="MobiDB-lite"/>
    </source>
</evidence>
<evidence type="ECO:0000313" key="3">
    <source>
        <dbReference type="EMBL" id="PVD28827.1"/>
    </source>
</evidence>
<keyword evidence="4" id="KW-1185">Reference proteome</keyword>
<feature type="compositionally biased region" description="Low complexity" evidence="2">
    <location>
        <begin position="90"/>
        <end position="105"/>
    </location>
</feature>
<dbReference type="GO" id="GO:0030041">
    <property type="term" value="P:actin filament polymerization"/>
    <property type="evidence" value="ECO:0007669"/>
    <property type="project" value="TreeGrafter"/>
</dbReference>
<protein>
    <recommendedName>
        <fullName evidence="5">WASH complex subunit 3</fullName>
    </recommendedName>
</protein>
<feature type="region of interest" description="Disordered" evidence="2">
    <location>
        <begin position="90"/>
        <end position="124"/>
    </location>
</feature>
<dbReference type="AlphaFoldDB" id="A0A2T7P5Y4"/>
<dbReference type="Gene3D" id="1.20.5.110">
    <property type="match status" value="1"/>
</dbReference>
<feature type="compositionally biased region" description="Polar residues" evidence="2">
    <location>
        <begin position="106"/>
        <end position="115"/>
    </location>
</feature>
<comment type="similarity">
    <text evidence="1">Belongs to the CCDC53 family.</text>
</comment>
<organism evidence="3 4">
    <name type="scientific">Pomacea canaliculata</name>
    <name type="common">Golden apple snail</name>
    <dbReference type="NCBI Taxonomy" id="400727"/>
    <lineage>
        <taxon>Eukaryota</taxon>
        <taxon>Metazoa</taxon>
        <taxon>Spiralia</taxon>
        <taxon>Lophotrochozoa</taxon>
        <taxon>Mollusca</taxon>
        <taxon>Gastropoda</taxon>
        <taxon>Caenogastropoda</taxon>
        <taxon>Architaenioglossa</taxon>
        <taxon>Ampullarioidea</taxon>
        <taxon>Ampullariidae</taxon>
        <taxon>Pomacea</taxon>
    </lineage>
</organism>
<comment type="caution">
    <text evidence="3">The sequence shown here is derived from an EMBL/GenBank/DDBJ whole genome shotgun (WGS) entry which is preliminary data.</text>
</comment>
<dbReference type="STRING" id="400727.A0A2T7P5Y4"/>
<reference evidence="3 4" key="1">
    <citation type="submission" date="2018-04" db="EMBL/GenBank/DDBJ databases">
        <title>The genome of golden apple snail Pomacea canaliculata provides insight into stress tolerance and invasive adaptation.</title>
        <authorList>
            <person name="Liu C."/>
            <person name="Liu B."/>
            <person name="Ren Y."/>
            <person name="Zhang Y."/>
            <person name="Wang H."/>
            <person name="Li S."/>
            <person name="Jiang F."/>
            <person name="Yin L."/>
            <person name="Zhang G."/>
            <person name="Qian W."/>
            <person name="Fan W."/>
        </authorList>
    </citation>
    <scope>NUCLEOTIDE SEQUENCE [LARGE SCALE GENOMIC DNA]</scope>
    <source>
        <strain evidence="3">SZHN2017</strain>
        <tissue evidence="3">Muscle</tissue>
    </source>
</reference>
<dbReference type="PANTHER" id="PTHR13015:SF0">
    <property type="entry name" value="WASH COMPLEX SUBUNIT 3"/>
    <property type="match status" value="1"/>
</dbReference>
<name>A0A2T7P5Y4_POMCA</name>